<comment type="caution">
    <text evidence="6">The sequence shown here is derived from an EMBL/GenBank/DDBJ whole genome shotgun (WGS) entry which is preliminary data.</text>
</comment>
<evidence type="ECO:0000256" key="3">
    <source>
        <dbReference type="ARBA" id="ARBA00022833"/>
    </source>
</evidence>
<dbReference type="OrthoDB" id="1426028at2759"/>
<dbReference type="GO" id="GO:0008270">
    <property type="term" value="F:zinc ion binding"/>
    <property type="evidence" value="ECO:0007669"/>
    <property type="project" value="UniProtKB-KW"/>
</dbReference>
<name>A0A834TUN9_9FABA</name>
<dbReference type="InterPro" id="IPR007527">
    <property type="entry name" value="Znf_SWIM"/>
</dbReference>
<reference evidence="6" key="1">
    <citation type="submission" date="2020-09" db="EMBL/GenBank/DDBJ databases">
        <title>Genome-Enabled Discovery of Anthraquinone Biosynthesis in Senna tora.</title>
        <authorList>
            <person name="Kang S.-H."/>
            <person name="Pandey R.P."/>
            <person name="Lee C.-M."/>
            <person name="Sim J.-S."/>
            <person name="Jeong J.-T."/>
            <person name="Choi B.-S."/>
            <person name="Jung M."/>
            <person name="Ginzburg D."/>
            <person name="Zhao K."/>
            <person name="Won S.Y."/>
            <person name="Oh T.-J."/>
            <person name="Yu Y."/>
            <person name="Kim N.-H."/>
            <person name="Lee O.R."/>
            <person name="Lee T.-H."/>
            <person name="Bashyal P."/>
            <person name="Kim T.-S."/>
            <person name="Lee W.-H."/>
            <person name="Kawkins C."/>
            <person name="Kim C.-K."/>
            <person name="Kim J.S."/>
            <person name="Ahn B.O."/>
            <person name="Rhee S.Y."/>
            <person name="Sohng J.K."/>
        </authorList>
    </citation>
    <scope>NUCLEOTIDE SEQUENCE</scope>
    <source>
        <tissue evidence="6">Leaf</tissue>
    </source>
</reference>
<sequence>MRYSHMTINLAESMNAVFKGVRALPITRLVKATYYRLNAYFTEHSRKYAAQLQAGRLYSETVHDRLNKAADAASGCRVITFDRVETLFEVMERRDASIDQMGRTCRVNLAQEYCDCGKFQALHYPCQHVIAACAYIGISYEPYVNRVYKLDTMLMAYAKEFQPLGLEEYWPVPEDPRKLVPGEGNIRKKGRPRATRFRNEMDFRDLTMLKCSLFPQSFGLILLRARGCTSGVTSSSCGCGGTSSTCPSLLSSCGVGGFSFRSTDFENGRPFLSPITSATISVVSSLPSKHSLELGHHQTFLVNAQDFSSVATRKTPAKSSPVTPLLASLLSSSCVTTSCTTIVGVVTATTTTFGSSHNCSCNFVIASNPSVIDYASALDPLSSSPPSHQVSWP</sequence>
<dbReference type="InterPro" id="IPR006564">
    <property type="entry name" value="Znf_PMZ"/>
</dbReference>
<organism evidence="6 7">
    <name type="scientific">Senna tora</name>
    <dbReference type="NCBI Taxonomy" id="362788"/>
    <lineage>
        <taxon>Eukaryota</taxon>
        <taxon>Viridiplantae</taxon>
        <taxon>Streptophyta</taxon>
        <taxon>Embryophyta</taxon>
        <taxon>Tracheophyta</taxon>
        <taxon>Spermatophyta</taxon>
        <taxon>Magnoliopsida</taxon>
        <taxon>eudicotyledons</taxon>
        <taxon>Gunneridae</taxon>
        <taxon>Pentapetalae</taxon>
        <taxon>rosids</taxon>
        <taxon>fabids</taxon>
        <taxon>Fabales</taxon>
        <taxon>Fabaceae</taxon>
        <taxon>Caesalpinioideae</taxon>
        <taxon>Cassia clade</taxon>
        <taxon>Senna</taxon>
    </lineage>
</organism>
<keyword evidence="2 4" id="KW-0863">Zinc-finger</keyword>
<feature type="domain" description="SWIM-type" evidence="5">
    <location>
        <begin position="105"/>
        <end position="137"/>
    </location>
</feature>
<dbReference type="EMBL" id="JAAIUW010000007">
    <property type="protein sequence ID" value="KAF7824459.1"/>
    <property type="molecule type" value="Genomic_DNA"/>
</dbReference>
<evidence type="ECO:0000256" key="2">
    <source>
        <dbReference type="ARBA" id="ARBA00022771"/>
    </source>
</evidence>
<dbReference type="Pfam" id="PF04434">
    <property type="entry name" value="SWIM"/>
    <property type="match status" value="1"/>
</dbReference>
<accession>A0A834TUN9</accession>
<proteinExistence type="predicted"/>
<dbReference type="SMART" id="SM00575">
    <property type="entry name" value="ZnF_PMZ"/>
    <property type="match status" value="1"/>
</dbReference>
<keyword evidence="7" id="KW-1185">Reference proteome</keyword>
<dbReference type="Proteomes" id="UP000634136">
    <property type="component" value="Unassembled WGS sequence"/>
</dbReference>
<evidence type="ECO:0000259" key="5">
    <source>
        <dbReference type="PROSITE" id="PS50966"/>
    </source>
</evidence>
<keyword evidence="1" id="KW-0479">Metal-binding</keyword>
<dbReference type="PROSITE" id="PS50966">
    <property type="entry name" value="ZF_SWIM"/>
    <property type="match status" value="1"/>
</dbReference>
<dbReference type="AlphaFoldDB" id="A0A834TUN9"/>
<evidence type="ECO:0000313" key="6">
    <source>
        <dbReference type="EMBL" id="KAF7824459.1"/>
    </source>
</evidence>
<keyword evidence="3" id="KW-0862">Zinc</keyword>
<evidence type="ECO:0000256" key="1">
    <source>
        <dbReference type="ARBA" id="ARBA00022723"/>
    </source>
</evidence>
<evidence type="ECO:0000313" key="7">
    <source>
        <dbReference type="Proteomes" id="UP000634136"/>
    </source>
</evidence>
<gene>
    <name evidence="6" type="ORF">G2W53_022603</name>
</gene>
<protein>
    <recommendedName>
        <fullName evidence="5">SWIM-type domain-containing protein</fullName>
    </recommendedName>
</protein>
<evidence type="ECO:0000256" key="4">
    <source>
        <dbReference type="PROSITE-ProRule" id="PRU00325"/>
    </source>
</evidence>